<evidence type="ECO:0000259" key="6">
    <source>
        <dbReference type="PROSITE" id="PS50850"/>
    </source>
</evidence>
<dbReference type="PANTHER" id="PTHR43129">
    <property type="entry name" value="FOSMIDOMYCIN RESISTANCE PROTEIN"/>
    <property type="match status" value="1"/>
</dbReference>
<feature type="transmembrane region" description="Helical" evidence="5">
    <location>
        <begin position="154"/>
        <end position="175"/>
    </location>
</feature>
<protein>
    <recommendedName>
        <fullName evidence="6">Major facilitator superfamily (MFS) profile domain-containing protein</fullName>
    </recommendedName>
</protein>
<dbReference type="InterPro" id="IPR005829">
    <property type="entry name" value="Sugar_transporter_CS"/>
</dbReference>
<name>A0A2M8QBP7_9CHLR</name>
<feature type="transmembrane region" description="Helical" evidence="5">
    <location>
        <begin position="265"/>
        <end position="284"/>
    </location>
</feature>
<dbReference type="CDD" id="cd17478">
    <property type="entry name" value="MFS_FsR"/>
    <property type="match status" value="1"/>
</dbReference>
<keyword evidence="2 5" id="KW-0812">Transmembrane</keyword>
<dbReference type="GO" id="GO:0005886">
    <property type="term" value="C:plasma membrane"/>
    <property type="evidence" value="ECO:0007669"/>
    <property type="project" value="UniProtKB-SubCell"/>
</dbReference>
<dbReference type="Pfam" id="PF07690">
    <property type="entry name" value="MFS_1"/>
    <property type="match status" value="2"/>
</dbReference>
<dbReference type="EMBL" id="PGTN01000061">
    <property type="protein sequence ID" value="PJF47214.1"/>
    <property type="molecule type" value="Genomic_DNA"/>
</dbReference>
<feature type="transmembrane region" description="Helical" evidence="5">
    <location>
        <begin position="29"/>
        <end position="55"/>
    </location>
</feature>
<feature type="transmembrane region" description="Helical" evidence="5">
    <location>
        <begin position="347"/>
        <end position="371"/>
    </location>
</feature>
<reference evidence="7 8" key="1">
    <citation type="submission" date="2017-11" db="EMBL/GenBank/DDBJ databases">
        <title>Evolution of Phototrophy in the Chloroflexi Phylum Driven by Horizontal Gene Transfer.</title>
        <authorList>
            <person name="Ward L.M."/>
            <person name="Hemp J."/>
            <person name="Shih P.M."/>
            <person name="Mcglynn S.E."/>
            <person name="Fischer W."/>
        </authorList>
    </citation>
    <scope>NUCLEOTIDE SEQUENCE [LARGE SCALE GENOMIC DNA]</scope>
    <source>
        <strain evidence="7">JP3_7</strain>
    </source>
</reference>
<keyword evidence="4 5" id="KW-0472">Membrane</keyword>
<accession>A0A2M8QBP7</accession>
<dbReference type="InterPro" id="IPR011701">
    <property type="entry name" value="MFS"/>
</dbReference>
<evidence type="ECO:0000256" key="5">
    <source>
        <dbReference type="SAM" id="Phobius"/>
    </source>
</evidence>
<evidence type="ECO:0000313" key="8">
    <source>
        <dbReference type="Proteomes" id="UP000230790"/>
    </source>
</evidence>
<feature type="transmembrane region" description="Helical" evidence="5">
    <location>
        <begin position="61"/>
        <end position="81"/>
    </location>
</feature>
<dbReference type="Gene3D" id="1.20.1250.20">
    <property type="entry name" value="MFS general substrate transporter like domains"/>
    <property type="match status" value="2"/>
</dbReference>
<comment type="subcellular location">
    <subcellularLocation>
        <location evidence="1">Cell membrane</location>
        <topology evidence="1">Multi-pass membrane protein</topology>
    </subcellularLocation>
</comment>
<feature type="transmembrane region" description="Helical" evidence="5">
    <location>
        <begin position="181"/>
        <end position="198"/>
    </location>
</feature>
<organism evidence="7 8">
    <name type="scientific">Candidatus Thermofonsia Clade 3 bacterium</name>
    <dbReference type="NCBI Taxonomy" id="2364212"/>
    <lineage>
        <taxon>Bacteria</taxon>
        <taxon>Bacillati</taxon>
        <taxon>Chloroflexota</taxon>
        <taxon>Candidatus Thermofontia</taxon>
        <taxon>Candidatus Thermofonsia Clade 3</taxon>
    </lineage>
</organism>
<feature type="transmembrane region" description="Helical" evidence="5">
    <location>
        <begin position="377"/>
        <end position="400"/>
    </location>
</feature>
<dbReference type="GO" id="GO:0022857">
    <property type="term" value="F:transmembrane transporter activity"/>
    <property type="evidence" value="ECO:0007669"/>
    <property type="project" value="InterPro"/>
</dbReference>
<evidence type="ECO:0000256" key="1">
    <source>
        <dbReference type="ARBA" id="ARBA00004651"/>
    </source>
</evidence>
<dbReference type="InterPro" id="IPR020846">
    <property type="entry name" value="MFS_dom"/>
</dbReference>
<dbReference type="Proteomes" id="UP000230790">
    <property type="component" value="Unassembled WGS sequence"/>
</dbReference>
<feature type="transmembrane region" description="Helical" evidence="5">
    <location>
        <begin position="319"/>
        <end position="340"/>
    </location>
</feature>
<feature type="transmembrane region" description="Helical" evidence="5">
    <location>
        <begin position="225"/>
        <end position="245"/>
    </location>
</feature>
<proteinExistence type="predicted"/>
<dbReference type="PANTHER" id="PTHR43129:SF1">
    <property type="entry name" value="FOSMIDOMYCIN RESISTANCE PROTEIN"/>
    <property type="match status" value="1"/>
</dbReference>
<sequence>MATQVPAQTQPYLSDSAASPAAGARKLPLFSVFLAHISVDMQTSSLTVLLPLLLASFGLNYSLAALIVSVNNLVIAVAQPLFGIVGDRKPMRWLMFAGAMLCGAAMVSVTLLPSYWLVLVAVVLSGLGSAAFHPEGLSAVRAVSGDKSASGTSFFFFGGNLGFALGPFLATLLIAAYGTPGALGMIVPTLLATGALFLQRRAFGAHAGVAGSRLPGAATPASRRAFWLVVFLLALIAVRSLILSGLQTFIPLYFTGYSDLSKERIGAMVSALIFSGAFGTLLGGPLSERIGRRNTLCLAMLVVLAALFIFLRSEGLAQLIAISLAGAFITMPWPISVVMVQEAMPNNVGLAGGLTLGLAYGASGLGVSLLGGLADVVGLPAVMTLITLLPILVFFMSLFVPERPGAQRHMS</sequence>
<feature type="domain" description="Major facilitator superfamily (MFS) profile" evidence="6">
    <location>
        <begin position="28"/>
        <end position="404"/>
    </location>
</feature>
<evidence type="ECO:0000313" key="7">
    <source>
        <dbReference type="EMBL" id="PJF47214.1"/>
    </source>
</evidence>
<dbReference type="SUPFAM" id="SSF103473">
    <property type="entry name" value="MFS general substrate transporter"/>
    <property type="match status" value="1"/>
</dbReference>
<dbReference type="AlphaFoldDB" id="A0A2M8QBP7"/>
<evidence type="ECO:0000256" key="4">
    <source>
        <dbReference type="ARBA" id="ARBA00023136"/>
    </source>
</evidence>
<comment type="caution">
    <text evidence="7">The sequence shown here is derived from an EMBL/GenBank/DDBJ whole genome shotgun (WGS) entry which is preliminary data.</text>
</comment>
<feature type="transmembrane region" description="Helical" evidence="5">
    <location>
        <begin position="115"/>
        <end position="133"/>
    </location>
</feature>
<keyword evidence="3 5" id="KW-1133">Transmembrane helix</keyword>
<feature type="transmembrane region" description="Helical" evidence="5">
    <location>
        <begin position="296"/>
        <end position="313"/>
    </location>
</feature>
<dbReference type="PROSITE" id="PS00216">
    <property type="entry name" value="SUGAR_TRANSPORT_1"/>
    <property type="match status" value="1"/>
</dbReference>
<evidence type="ECO:0000256" key="2">
    <source>
        <dbReference type="ARBA" id="ARBA00022692"/>
    </source>
</evidence>
<evidence type="ECO:0000256" key="3">
    <source>
        <dbReference type="ARBA" id="ARBA00022989"/>
    </source>
</evidence>
<dbReference type="InterPro" id="IPR036259">
    <property type="entry name" value="MFS_trans_sf"/>
</dbReference>
<feature type="transmembrane region" description="Helical" evidence="5">
    <location>
        <begin position="93"/>
        <end position="109"/>
    </location>
</feature>
<dbReference type="PROSITE" id="PS50850">
    <property type="entry name" value="MFS"/>
    <property type="match status" value="1"/>
</dbReference>
<gene>
    <name evidence="7" type="ORF">CUN48_09840</name>
</gene>